<reference evidence="1 2" key="1">
    <citation type="submission" date="2018-03" db="EMBL/GenBank/DDBJ databases">
        <title>Characteristics and genome of n-alkane degrading marine bacteria Gordonia iterans isolated from crude oil contaminated in Tae-an, South Korea.</title>
        <authorList>
            <person name="Lee S.-S."/>
            <person name="Kim H."/>
        </authorList>
    </citation>
    <scope>NUCLEOTIDE SEQUENCE [LARGE SCALE GENOMIC DNA]</scope>
    <source>
        <strain evidence="1 2">Co17</strain>
    </source>
</reference>
<dbReference type="AlphaFoldDB" id="A0A2S0KCP9"/>
<dbReference type="KEGG" id="git:C6V83_03405"/>
<protein>
    <recommendedName>
        <fullName evidence="3">DUF2993 domain-containing protein</fullName>
    </recommendedName>
</protein>
<proteinExistence type="predicted"/>
<name>A0A2S0KCP9_9ACTN</name>
<evidence type="ECO:0000313" key="2">
    <source>
        <dbReference type="Proteomes" id="UP000239814"/>
    </source>
</evidence>
<organism evidence="1 2">
    <name type="scientific">Gordonia iterans</name>
    <dbReference type="NCBI Taxonomy" id="1004901"/>
    <lineage>
        <taxon>Bacteria</taxon>
        <taxon>Bacillati</taxon>
        <taxon>Actinomycetota</taxon>
        <taxon>Actinomycetes</taxon>
        <taxon>Mycobacteriales</taxon>
        <taxon>Gordoniaceae</taxon>
        <taxon>Gordonia</taxon>
    </lineage>
</organism>
<accession>A0A2S0KCP9</accession>
<dbReference type="Proteomes" id="UP000239814">
    <property type="component" value="Chromosome"/>
</dbReference>
<dbReference type="EMBL" id="CP027433">
    <property type="protein sequence ID" value="AVL99471.1"/>
    <property type="molecule type" value="Genomic_DNA"/>
</dbReference>
<dbReference type="OrthoDB" id="3579012at2"/>
<gene>
    <name evidence="1" type="ORF">C6V83_03405</name>
</gene>
<sequence>MADQPWYTSPAGWWQELGSTIPAIPGYGTARRLGARLPIEPLFDVLTPRLVGKRIETRLGGSPLTFTVTGLDTRFDPIGAALGQADEVAFTAGDVEFEGMSATRVAVHPRYVHTRLSLNPTLVAAPVDVVVETDWDQVQLLLQRHLGQVDVEPLGEQRARLRPTGERSRRGWVDVDVAVVDGRVELRPTAAGWGESLLRRRVQRIPAIPVPTALGDGVRIVDVRVAPESVSVVLRVDEWSIAYTRLLSF</sequence>
<dbReference type="RefSeq" id="WP_105941206.1">
    <property type="nucleotide sequence ID" value="NZ_CP027433.1"/>
</dbReference>
<keyword evidence="2" id="KW-1185">Reference proteome</keyword>
<evidence type="ECO:0008006" key="3">
    <source>
        <dbReference type="Google" id="ProtNLM"/>
    </source>
</evidence>
<evidence type="ECO:0000313" key="1">
    <source>
        <dbReference type="EMBL" id="AVL99471.1"/>
    </source>
</evidence>